<reference evidence="21 22" key="1">
    <citation type="submission" date="2024-01" db="EMBL/GenBank/DDBJ databases">
        <title>The genomes of 5 underutilized Papilionoideae crops provide insights into root nodulation and disease resistanc.</title>
        <authorList>
            <person name="Jiang F."/>
        </authorList>
    </citation>
    <scope>NUCLEOTIDE SEQUENCE [LARGE SCALE GENOMIC DNA]</scope>
    <source>
        <strain evidence="21">LVBAO_FW01</strain>
        <tissue evidence="21">Leaves</tissue>
    </source>
</reference>
<dbReference type="GO" id="GO:0032549">
    <property type="term" value="F:ribonucleoside binding"/>
    <property type="evidence" value="ECO:0007669"/>
    <property type="project" value="InterPro"/>
</dbReference>
<evidence type="ECO:0000256" key="4">
    <source>
        <dbReference type="ARBA" id="ARBA00022679"/>
    </source>
</evidence>
<evidence type="ECO:0000259" key="15">
    <source>
        <dbReference type="Pfam" id="PF00562"/>
    </source>
</evidence>
<dbReference type="GO" id="GO:0009561">
    <property type="term" value="P:megagametogenesis"/>
    <property type="evidence" value="ECO:0007669"/>
    <property type="project" value="UniProtKB-ARBA"/>
</dbReference>
<comment type="function">
    <text evidence="14">DNA-dependent RNA polymerase catalyzes the transcription of DNA into RNA using the four ribonucleoside triphosphates as substrates.</text>
</comment>
<evidence type="ECO:0000259" key="18">
    <source>
        <dbReference type="Pfam" id="PF04563"/>
    </source>
</evidence>
<evidence type="ECO:0000259" key="20">
    <source>
        <dbReference type="Pfam" id="PF06883"/>
    </source>
</evidence>
<dbReference type="FunFam" id="3.90.1100.10:FF:000028">
    <property type="entry name" value="DNA-directed RNA polymerase subunit beta"/>
    <property type="match status" value="1"/>
</dbReference>
<evidence type="ECO:0000256" key="11">
    <source>
        <dbReference type="ARBA" id="ARBA00048552"/>
    </source>
</evidence>
<dbReference type="CDD" id="cd00653">
    <property type="entry name" value="RNA_pol_B_RPB2"/>
    <property type="match status" value="1"/>
</dbReference>
<keyword evidence="10" id="KW-0539">Nucleus</keyword>
<evidence type="ECO:0000313" key="21">
    <source>
        <dbReference type="EMBL" id="KAK7314141.1"/>
    </source>
</evidence>
<dbReference type="InterPro" id="IPR007642">
    <property type="entry name" value="RNA_pol_Rpb2_2"/>
</dbReference>
<dbReference type="Gene3D" id="2.40.270.10">
    <property type="entry name" value="DNA-directed RNA polymerase, subunit 2, domain 6"/>
    <property type="match status" value="1"/>
</dbReference>
<gene>
    <name evidence="21" type="ORF">VNO77_39353</name>
</gene>
<dbReference type="GO" id="GO:0008270">
    <property type="term" value="F:zinc ion binding"/>
    <property type="evidence" value="ECO:0007669"/>
    <property type="project" value="UniProtKB-KW"/>
</dbReference>
<evidence type="ECO:0000256" key="12">
    <source>
        <dbReference type="ARBA" id="ARBA00058576"/>
    </source>
</evidence>
<dbReference type="InterPro" id="IPR037033">
    <property type="entry name" value="DNA-dir_RNAP_su2_hyb_sf"/>
</dbReference>
<dbReference type="InterPro" id="IPR007121">
    <property type="entry name" value="RNA_pol_bsu_CS"/>
</dbReference>
<evidence type="ECO:0000256" key="9">
    <source>
        <dbReference type="ARBA" id="ARBA00023163"/>
    </source>
</evidence>
<comment type="function">
    <text evidence="12">Essential for the completion of the three rounds of mitosis in female megaspores required for the development of mature gametophytes.</text>
</comment>
<dbReference type="Pfam" id="PF04560">
    <property type="entry name" value="RNA_pol_Rpb2_7"/>
    <property type="match status" value="1"/>
</dbReference>
<dbReference type="EMBL" id="JAYMYQ010000009">
    <property type="protein sequence ID" value="KAK7314141.1"/>
    <property type="molecule type" value="Genomic_DNA"/>
</dbReference>
<evidence type="ECO:0000259" key="16">
    <source>
        <dbReference type="Pfam" id="PF04560"/>
    </source>
</evidence>
<dbReference type="InterPro" id="IPR007645">
    <property type="entry name" value="RNA_pol_Rpb2_3"/>
</dbReference>
<evidence type="ECO:0000256" key="3">
    <source>
        <dbReference type="ARBA" id="ARBA00022478"/>
    </source>
</evidence>
<comment type="caution">
    <text evidence="21">The sequence shown here is derived from an EMBL/GenBank/DDBJ whole genome shotgun (WGS) entry which is preliminary data.</text>
</comment>
<dbReference type="SUPFAM" id="SSF64484">
    <property type="entry name" value="beta and beta-prime subunits of DNA dependent RNA-polymerase"/>
    <property type="match status" value="1"/>
</dbReference>
<dbReference type="Pfam" id="PF04563">
    <property type="entry name" value="RNA_pol_Rpb2_1"/>
    <property type="match status" value="1"/>
</dbReference>
<dbReference type="AlphaFoldDB" id="A0AAN9KCZ0"/>
<feature type="domain" description="RNA polymerase Rpb2" evidence="17">
    <location>
        <begin position="154"/>
        <end position="326"/>
    </location>
</feature>
<keyword evidence="22" id="KW-1185">Reference proteome</keyword>
<dbReference type="InterPro" id="IPR014724">
    <property type="entry name" value="RNA_pol_RPB2_OB-fold"/>
</dbReference>
<keyword evidence="9 14" id="KW-0804">Transcription</keyword>
<evidence type="ECO:0000256" key="1">
    <source>
        <dbReference type="ARBA" id="ARBA00004123"/>
    </source>
</evidence>
<dbReference type="Pfam" id="PF06883">
    <property type="entry name" value="RNA_pol_Rpa2_4"/>
    <property type="match status" value="1"/>
</dbReference>
<evidence type="ECO:0000259" key="19">
    <source>
        <dbReference type="Pfam" id="PF04565"/>
    </source>
</evidence>
<comment type="similarity">
    <text evidence="2 13">Belongs to the RNA polymerase beta chain family.</text>
</comment>
<dbReference type="PANTHER" id="PTHR20856">
    <property type="entry name" value="DNA-DIRECTED RNA POLYMERASE I SUBUNIT 2"/>
    <property type="match status" value="1"/>
</dbReference>
<dbReference type="InterPro" id="IPR007120">
    <property type="entry name" value="DNA-dir_RNAP_su2_dom"/>
</dbReference>
<dbReference type="Pfam" id="PF00562">
    <property type="entry name" value="RNA_pol_Rpb2_6"/>
    <property type="match status" value="1"/>
</dbReference>
<evidence type="ECO:0000256" key="5">
    <source>
        <dbReference type="ARBA" id="ARBA00022695"/>
    </source>
</evidence>
<dbReference type="FunFam" id="3.90.1100.10:FF:000008">
    <property type="entry name" value="DNA-directed RNA polymerase subunit beta"/>
    <property type="match status" value="1"/>
</dbReference>
<evidence type="ECO:0000259" key="17">
    <source>
        <dbReference type="Pfam" id="PF04561"/>
    </source>
</evidence>
<feature type="domain" description="RNA polymerase beta subunit protrusion" evidence="18">
    <location>
        <begin position="38"/>
        <end position="374"/>
    </location>
</feature>
<dbReference type="InterPro" id="IPR037034">
    <property type="entry name" value="RNA_pol_Rpb2_2_sf"/>
</dbReference>
<dbReference type="GO" id="GO:0003677">
    <property type="term" value="F:DNA binding"/>
    <property type="evidence" value="ECO:0007669"/>
    <property type="project" value="InterPro"/>
</dbReference>
<name>A0AAN9KCZ0_CANGL</name>
<dbReference type="GO" id="GO:0006351">
    <property type="term" value="P:DNA-templated transcription"/>
    <property type="evidence" value="ECO:0007669"/>
    <property type="project" value="InterPro"/>
</dbReference>
<feature type="domain" description="DNA-directed RNA polymerase subunit 2 hybrid-binding" evidence="15">
    <location>
        <begin position="646"/>
        <end position="1015"/>
    </location>
</feature>
<dbReference type="FunFam" id="3.90.1110.10:FF:000007">
    <property type="entry name" value="DNA-directed RNA polymerase subunit beta"/>
    <property type="match status" value="1"/>
</dbReference>
<dbReference type="Pfam" id="PF04561">
    <property type="entry name" value="RNA_pol_Rpb2_2"/>
    <property type="match status" value="1"/>
</dbReference>
<dbReference type="PROSITE" id="PS01166">
    <property type="entry name" value="RNA_POL_BETA"/>
    <property type="match status" value="1"/>
</dbReference>
<dbReference type="Pfam" id="PF04565">
    <property type="entry name" value="RNA_pol_Rpb2_3"/>
    <property type="match status" value="1"/>
</dbReference>
<evidence type="ECO:0000256" key="6">
    <source>
        <dbReference type="ARBA" id="ARBA00022723"/>
    </source>
</evidence>
<evidence type="ECO:0000256" key="10">
    <source>
        <dbReference type="ARBA" id="ARBA00023242"/>
    </source>
</evidence>
<accession>A0AAN9KCZ0</accession>
<evidence type="ECO:0000313" key="22">
    <source>
        <dbReference type="Proteomes" id="UP001367508"/>
    </source>
</evidence>
<dbReference type="InterPro" id="IPR007641">
    <property type="entry name" value="RNA_pol_Rpb2_7"/>
</dbReference>
<evidence type="ECO:0000256" key="7">
    <source>
        <dbReference type="ARBA" id="ARBA00022771"/>
    </source>
</evidence>
<protein>
    <recommendedName>
        <fullName evidence="14">DNA-directed RNA polymerase subunit beta</fullName>
        <ecNumber evidence="14">2.7.7.6</ecNumber>
    </recommendedName>
</protein>
<evidence type="ECO:0000256" key="2">
    <source>
        <dbReference type="ARBA" id="ARBA00006835"/>
    </source>
</evidence>
<evidence type="ECO:0000256" key="14">
    <source>
        <dbReference type="RuleBase" id="RU363031"/>
    </source>
</evidence>
<dbReference type="InterPro" id="IPR015712">
    <property type="entry name" value="DNA-dir_RNA_pol_su2"/>
</dbReference>
<dbReference type="InterPro" id="IPR007644">
    <property type="entry name" value="RNA_pol_bsu_protrusion"/>
</dbReference>
<feature type="domain" description="RNA polymerase Rpb2" evidence="19">
    <location>
        <begin position="414"/>
        <end position="477"/>
    </location>
</feature>
<organism evidence="21 22">
    <name type="scientific">Canavalia gladiata</name>
    <name type="common">Sword bean</name>
    <name type="synonym">Dolichos gladiatus</name>
    <dbReference type="NCBI Taxonomy" id="3824"/>
    <lineage>
        <taxon>Eukaryota</taxon>
        <taxon>Viridiplantae</taxon>
        <taxon>Streptophyta</taxon>
        <taxon>Embryophyta</taxon>
        <taxon>Tracheophyta</taxon>
        <taxon>Spermatophyta</taxon>
        <taxon>Magnoliopsida</taxon>
        <taxon>eudicotyledons</taxon>
        <taxon>Gunneridae</taxon>
        <taxon>Pentapetalae</taxon>
        <taxon>rosids</taxon>
        <taxon>fabids</taxon>
        <taxon>Fabales</taxon>
        <taxon>Fabaceae</taxon>
        <taxon>Papilionoideae</taxon>
        <taxon>50 kb inversion clade</taxon>
        <taxon>NPAAA clade</taxon>
        <taxon>indigoferoid/millettioid clade</taxon>
        <taxon>Phaseoleae</taxon>
        <taxon>Canavalia</taxon>
    </lineage>
</organism>
<dbReference type="FunFam" id="2.40.270.10:FF:000006">
    <property type="entry name" value="DNA-directed RNA polymerase subunit beta"/>
    <property type="match status" value="1"/>
</dbReference>
<dbReference type="GO" id="GO:0000428">
    <property type="term" value="C:DNA-directed RNA polymerase complex"/>
    <property type="evidence" value="ECO:0007669"/>
    <property type="project" value="UniProtKB-KW"/>
</dbReference>
<keyword evidence="8" id="KW-0862">Zinc</keyword>
<dbReference type="Proteomes" id="UP001367508">
    <property type="component" value="Unassembled WGS sequence"/>
</dbReference>
<proteinExistence type="inferred from homology"/>
<feature type="domain" description="RNA polymerase Rpb2" evidence="16">
    <location>
        <begin position="1017"/>
        <end position="1125"/>
    </location>
</feature>
<dbReference type="InterPro" id="IPR009674">
    <property type="entry name" value="Rpa2_dom_4"/>
</dbReference>
<feature type="domain" description="DNA-directed RNA polymerase I subunit RPA2" evidence="20">
    <location>
        <begin position="531"/>
        <end position="588"/>
    </location>
</feature>
<keyword evidence="4 14" id="KW-0808">Transferase</keyword>
<dbReference type="GO" id="GO:0003899">
    <property type="term" value="F:DNA-directed RNA polymerase activity"/>
    <property type="evidence" value="ECO:0007669"/>
    <property type="project" value="UniProtKB-EC"/>
</dbReference>
<keyword evidence="5 14" id="KW-0548">Nucleotidyltransferase</keyword>
<comment type="catalytic activity">
    <reaction evidence="11 14">
        <text>RNA(n) + a ribonucleoside 5'-triphosphate = RNA(n+1) + diphosphate</text>
        <dbReference type="Rhea" id="RHEA:21248"/>
        <dbReference type="Rhea" id="RHEA-COMP:14527"/>
        <dbReference type="Rhea" id="RHEA-COMP:17342"/>
        <dbReference type="ChEBI" id="CHEBI:33019"/>
        <dbReference type="ChEBI" id="CHEBI:61557"/>
        <dbReference type="ChEBI" id="CHEBI:140395"/>
        <dbReference type="EC" id="2.7.7.6"/>
    </reaction>
</comment>
<dbReference type="GO" id="GO:0005634">
    <property type="term" value="C:nucleus"/>
    <property type="evidence" value="ECO:0007669"/>
    <property type="project" value="UniProtKB-SubCell"/>
</dbReference>
<keyword evidence="6" id="KW-0479">Metal-binding</keyword>
<dbReference type="Gene3D" id="3.90.1800.10">
    <property type="entry name" value="RNA polymerase alpha subunit dimerisation domain"/>
    <property type="match status" value="1"/>
</dbReference>
<dbReference type="FunFam" id="2.40.270.10:FF:000011">
    <property type="entry name" value="DNA-directed RNA polymerase subunit beta"/>
    <property type="match status" value="1"/>
</dbReference>
<dbReference type="Gene3D" id="3.90.1110.10">
    <property type="entry name" value="RNA polymerase Rpb2, domain 2"/>
    <property type="match status" value="1"/>
</dbReference>
<dbReference type="FunFam" id="3.90.1800.10:FF:000004">
    <property type="entry name" value="DNA-directed RNA polymerase subunit beta"/>
    <property type="match status" value="1"/>
</dbReference>
<keyword evidence="7" id="KW-0863">Zinc-finger</keyword>
<evidence type="ECO:0000256" key="8">
    <source>
        <dbReference type="ARBA" id="ARBA00022833"/>
    </source>
</evidence>
<evidence type="ECO:0000256" key="13">
    <source>
        <dbReference type="RuleBase" id="RU000434"/>
    </source>
</evidence>
<sequence>MVVKPGLIPDFEALRELFKPHIESFDYMVDAGLETMLRHIKPVECRQAKISYAGKFTIDVCFQYNDGPIIRENLNFGQFPIMLQSKLCNLRGADPQKLVSYKEEASEMGGYFILNGLERVIRLLILPKRNYPTSMVRSSFSDRREGYTDKAVVIRCVRADQSSLTVRLYYLRNGSARLGFWLRGREYLLPVGIVLKALIDTTDREIYVNLTSCYNEKYGEGKGAVGTQLVGERAKIILDEVRDLSLFTRLQCLEYIGKHFQPIMTELRNDNYPIVADAVLKDCILVHLDNNFDKFNLLIFMLQKLFSLIDQTSVLDNPDSLQNQEVLLPGHLITLYLKEKLEDWLQRGKRLLLDEINKKSKKFDFSDILQVKKVMDKNSAKQVSTAIENMLKTGRLVTQTGLDLQQRAGYTVQAERLNFLRFLSHFRAVHRGASFAGLRTTTVRKLLPESWGFLCPVHTPDGEPCGLLNHMTCTSRITSFFDSQGSIKDYFKIKMSILNILIEVGMTQSLPKIFLPGPPEALTVLLDGCVVGCIPSSAVEKVVAHIRELKVSSAAVIPDDMEVGYVPLSMGGAYPGLYLSTCPSRFVRPVKNISIPSDGSENIELIGPFEQVFMEIRCPDGGDGGRKSSFPATHEEIHPTGMLSVVANLTPWSDHNQSPRNMYQCQMAKQTMAFSSQTIQHRADQKLYHLQTPQTPIVRTSTYTKYNIDEFPTGTNAIVAVLAYTGYDMEDAMILNKSSVERGMFHGQIYQTETIDLTEQGRSDRSSRMFRKSNIEKSACPSLDSDGLPYVGQVIRPDEPYCSIYNEVTSSTNTYKKKGSEPVYVDYIAVDVKNKKHLQKVNIRFRHPRNPVIGDKFSSRHGQKGVCSQLWPDIDMPFSGTTGMRPDLIINPHAFPSRMTIAMLLESVAAKGGSLRGEFVDATPFRSSVNKDGASDSKSGSLVDDLGLILREKGFNYHGLEVLYSGVYGTELTCEIFIGPVYYQRLRHMVSDKFQVRSTGTVDQVTRQPIKGRKRGGGIRFGEMERDSLLAHGAAYLLHDRLHTCSDYHIADVCSLCGSMLTTTFIQPQKRPVREIGGLPPGRAPKKVTCHACQSSKGMETVAMPYVFRYLAAELAAMNIKMTLKLSDGAGA</sequence>
<dbReference type="Gene3D" id="2.40.50.150">
    <property type="match status" value="1"/>
</dbReference>
<dbReference type="Gene3D" id="3.90.1100.10">
    <property type="match status" value="2"/>
</dbReference>
<dbReference type="EC" id="2.7.7.6" evidence="14"/>
<keyword evidence="3 14" id="KW-0240">DNA-directed RNA polymerase</keyword>
<comment type="subcellular location">
    <subcellularLocation>
        <location evidence="1">Nucleus</location>
    </subcellularLocation>
</comment>